<proteinExistence type="predicted"/>
<name>A0A940WYU2_9GAMM</name>
<sequence>MNAGERETTKRSAWREPMVWLVAAIPAAAVFATFALLAVAARSSGNNDSVADRVQRTAQVQVADLGPDAQARALRLSAVVRSDGSGIDVLPVEGEFDRTAALQLSLRHPARADLDRTLRLAPSATGWRSDDAFALDHDWNVQLQPLDGAWRLQGRWTARRQAVYLHPALGE</sequence>
<keyword evidence="1" id="KW-0812">Transmembrane</keyword>
<feature type="transmembrane region" description="Helical" evidence="1">
    <location>
        <begin position="20"/>
        <end position="41"/>
    </location>
</feature>
<accession>A0A940WYU2</accession>
<evidence type="ECO:0000256" key="1">
    <source>
        <dbReference type="SAM" id="Phobius"/>
    </source>
</evidence>
<dbReference type="Proteomes" id="UP000673447">
    <property type="component" value="Unassembled WGS sequence"/>
</dbReference>
<reference evidence="2" key="1">
    <citation type="journal article" date="2016" name="Int. J. Syst. Evol. Microbiol.">
        <title>Pseudoxanthomonas helianthi sp. nov., isolated from roots of Jerusalem artichoke (Helianthus tuberosus).</title>
        <authorList>
            <person name="Kittiwongwattana C."/>
            <person name="Thawai C."/>
        </authorList>
    </citation>
    <scope>NUCLEOTIDE SEQUENCE</scope>
    <source>
        <strain evidence="2">110414</strain>
    </source>
</reference>
<dbReference type="RefSeq" id="WP_210535328.1">
    <property type="nucleotide sequence ID" value="NZ_JAGKTC010000001.1"/>
</dbReference>
<dbReference type="InterPro" id="IPR008620">
    <property type="entry name" value="FixH"/>
</dbReference>
<keyword evidence="3" id="KW-1185">Reference proteome</keyword>
<reference evidence="2" key="2">
    <citation type="submission" date="2021-03" db="EMBL/GenBank/DDBJ databases">
        <authorList>
            <person name="Cao W."/>
        </authorList>
    </citation>
    <scope>NUCLEOTIDE SEQUENCE</scope>
    <source>
        <strain evidence="2">110414</strain>
    </source>
</reference>
<dbReference type="EMBL" id="JAGKTC010000001">
    <property type="protein sequence ID" value="MBP3983483.1"/>
    <property type="molecule type" value="Genomic_DNA"/>
</dbReference>
<gene>
    <name evidence="2" type="ORF">J5837_03515</name>
</gene>
<evidence type="ECO:0000313" key="2">
    <source>
        <dbReference type="EMBL" id="MBP3983483.1"/>
    </source>
</evidence>
<keyword evidence="1" id="KW-0472">Membrane</keyword>
<dbReference type="AlphaFoldDB" id="A0A940WYU2"/>
<evidence type="ECO:0000313" key="3">
    <source>
        <dbReference type="Proteomes" id="UP000673447"/>
    </source>
</evidence>
<dbReference type="Pfam" id="PF05751">
    <property type="entry name" value="FixH"/>
    <property type="match status" value="1"/>
</dbReference>
<protein>
    <submittedName>
        <fullName evidence="2">FixH family protein</fullName>
    </submittedName>
</protein>
<organism evidence="2 3">
    <name type="scientific">Pseudoxanthomonas helianthi</name>
    <dbReference type="NCBI Taxonomy" id="1453541"/>
    <lineage>
        <taxon>Bacteria</taxon>
        <taxon>Pseudomonadati</taxon>
        <taxon>Pseudomonadota</taxon>
        <taxon>Gammaproteobacteria</taxon>
        <taxon>Lysobacterales</taxon>
        <taxon>Lysobacteraceae</taxon>
        <taxon>Pseudoxanthomonas</taxon>
    </lineage>
</organism>
<comment type="caution">
    <text evidence="2">The sequence shown here is derived from an EMBL/GenBank/DDBJ whole genome shotgun (WGS) entry which is preliminary data.</text>
</comment>
<keyword evidence="1" id="KW-1133">Transmembrane helix</keyword>